<protein>
    <recommendedName>
        <fullName evidence="4">Flavin reductase like domain-containing protein</fullName>
    </recommendedName>
</protein>
<dbReference type="Pfam" id="PF01613">
    <property type="entry name" value="Flavin_Reduct"/>
    <property type="match status" value="1"/>
</dbReference>
<sequence>MNPYRLLYPMRTYLVVVGRGEEANVMAADWVTILSAKPLMVGVAIAPRRYTWKLVKKYREFVISVPSLDMLDDVWIAGTKHGPEKLKEMNVTLVPSKAIETPSIKEALANLECRVVDERDYGDHTWFVGEVVGSSYQEHAFKDGKPDLEAGFLAHAAWTDFVTFEKRIYRPGRDSKP</sequence>
<dbReference type="Proteomes" id="UP000029980">
    <property type="component" value="Chromosome"/>
</dbReference>
<dbReference type="SUPFAM" id="SSF50475">
    <property type="entry name" value="FMN-binding split barrel"/>
    <property type="match status" value="1"/>
</dbReference>
<comment type="similarity">
    <text evidence="3">Belongs to the flavoredoxin family.</text>
</comment>
<name>A0A097QRZ1_9EURY</name>
<dbReference type="KEGG" id="teu:TEU_02220"/>
<dbReference type="STRING" id="1505907.TEU_02220"/>
<dbReference type="InterPro" id="IPR012349">
    <property type="entry name" value="Split_barrel_FMN-bd"/>
</dbReference>
<keyword evidence="6" id="KW-1185">Reference proteome</keyword>
<dbReference type="InterPro" id="IPR052174">
    <property type="entry name" value="Flavoredoxin"/>
</dbReference>
<keyword evidence="2" id="KW-0285">Flavoprotein</keyword>
<accession>A0A097QRZ1</accession>
<dbReference type="PANTHER" id="PTHR43567">
    <property type="entry name" value="FLAVOREDOXIN-RELATED-RELATED"/>
    <property type="match status" value="1"/>
</dbReference>
<evidence type="ECO:0000256" key="1">
    <source>
        <dbReference type="ARBA" id="ARBA00001917"/>
    </source>
</evidence>
<organism evidence="5 6">
    <name type="scientific">Thermococcus eurythermalis</name>
    <dbReference type="NCBI Taxonomy" id="1505907"/>
    <lineage>
        <taxon>Archaea</taxon>
        <taxon>Methanobacteriati</taxon>
        <taxon>Methanobacteriota</taxon>
        <taxon>Thermococci</taxon>
        <taxon>Thermococcales</taxon>
        <taxon>Thermococcaceae</taxon>
        <taxon>Thermococcus</taxon>
    </lineage>
</organism>
<dbReference type="Gene3D" id="2.30.110.10">
    <property type="entry name" value="Electron Transport, Fmn-binding Protein, Chain A"/>
    <property type="match status" value="1"/>
</dbReference>
<evidence type="ECO:0000313" key="6">
    <source>
        <dbReference type="Proteomes" id="UP000029980"/>
    </source>
</evidence>
<dbReference type="SMART" id="SM00903">
    <property type="entry name" value="Flavin_Reduct"/>
    <property type="match status" value="1"/>
</dbReference>
<dbReference type="EMBL" id="CP008887">
    <property type="protein sequence ID" value="AIU69251.1"/>
    <property type="molecule type" value="Genomic_DNA"/>
</dbReference>
<reference evidence="5 6" key="1">
    <citation type="journal article" date="2015" name="Int. J. Syst. Evol. Microbiol.">
        <title>Thermococcus eurythermalis sp. nov., a conditional piezophilic hyperthermophilic archaeon with a wide temperature range isolated from an oil-immersed chimney in the Guaymas Basin.</title>
        <authorList>
            <person name="Zhao W."/>
            <person name="Zeng X."/>
            <person name="Xiao X."/>
        </authorList>
    </citation>
    <scope>NUCLEOTIDE SEQUENCE [LARGE SCALE GENOMIC DNA]</scope>
    <source>
        <strain evidence="5 6">A501</strain>
    </source>
</reference>
<dbReference type="PANTHER" id="PTHR43567:SF1">
    <property type="entry name" value="FLAVOREDOXIN"/>
    <property type="match status" value="1"/>
</dbReference>
<dbReference type="AlphaFoldDB" id="A0A097QRZ1"/>
<dbReference type="OrthoDB" id="8522at2157"/>
<evidence type="ECO:0000259" key="4">
    <source>
        <dbReference type="SMART" id="SM00903"/>
    </source>
</evidence>
<dbReference type="InterPro" id="IPR002563">
    <property type="entry name" value="Flavin_Rdtase-like_dom"/>
</dbReference>
<dbReference type="GeneID" id="25152248"/>
<proteinExistence type="inferred from homology"/>
<evidence type="ECO:0000256" key="3">
    <source>
        <dbReference type="ARBA" id="ARBA00038054"/>
    </source>
</evidence>
<dbReference type="GO" id="GO:0010181">
    <property type="term" value="F:FMN binding"/>
    <property type="evidence" value="ECO:0007669"/>
    <property type="project" value="InterPro"/>
</dbReference>
<dbReference type="RefSeq" id="WP_050002229.1">
    <property type="nucleotide sequence ID" value="NZ_CP008887.1"/>
</dbReference>
<comment type="cofactor">
    <cofactor evidence="1">
        <name>FMN</name>
        <dbReference type="ChEBI" id="CHEBI:58210"/>
    </cofactor>
</comment>
<gene>
    <name evidence="5" type="ORF">TEU_02220</name>
</gene>
<feature type="domain" description="Flavin reductase like" evidence="4">
    <location>
        <begin position="5"/>
        <end position="156"/>
    </location>
</feature>
<evidence type="ECO:0000313" key="5">
    <source>
        <dbReference type="EMBL" id="AIU69251.1"/>
    </source>
</evidence>
<dbReference type="HOGENOM" id="CLU_059021_5_3_2"/>
<evidence type="ECO:0000256" key="2">
    <source>
        <dbReference type="ARBA" id="ARBA00022630"/>
    </source>
</evidence>